<reference evidence="2" key="2">
    <citation type="submission" date="2022-01" db="EMBL/GenBank/DDBJ databases">
        <authorList>
            <person name="Yamashiro T."/>
            <person name="Shiraishi A."/>
            <person name="Satake H."/>
            <person name="Nakayama K."/>
        </authorList>
    </citation>
    <scope>NUCLEOTIDE SEQUENCE</scope>
</reference>
<name>A0ABQ5FDW2_9ASTR</name>
<keyword evidence="3" id="KW-1185">Reference proteome</keyword>
<feature type="region of interest" description="Disordered" evidence="1">
    <location>
        <begin position="152"/>
        <end position="171"/>
    </location>
</feature>
<feature type="region of interest" description="Disordered" evidence="1">
    <location>
        <begin position="33"/>
        <end position="56"/>
    </location>
</feature>
<organism evidence="2 3">
    <name type="scientific">Tanacetum coccineum</name>
    <dbReference type="NCBI Taxonomy" id="301880"/>
    <lineage>
        <taxon>Eukaryota</taxon>
        <taxon>Viridiplantae</taxon>
        <taxon>Streptophyta</taxon>
        <taxon>Embryophyta</taxon>
        <taxon>Tracheophyta</taxon>
        <taxon>Spermatophyta</taxon>
        <taxon>Magnoliopsida</taxon>
        <taxon>eudicotyledons</taxon>
        <taxon>Gunneridae</taxon>
        <taxon>Pentapetalae</taxon>
        <taxon>asterids</taxon>
        <taxon>campanulids</taxon>
        <taxon>Asterales</taxon>
        <taxon>Asteraceae</taxon>
        <taxon>Asteroideae</taxon>
        <taxon>Anthemideae</taxon>
        <taxon>Anthemidinae</taxon>
        <taxon>Tanacetum</taxon>
    </lineage>
</organism>
<evidence type="ECO:0000313" key="3">
    <source>
        <dbReference type="Proteomes" id="UP001151760"/>
    </source>
</evidence>
<dbReference type="EMBL" id="BQNB010017243">
    <property type="protein sequence ID" value="GJT60927.1"/>
    <property type="molecule type" value="Genomic_DNA"/>
</dbReference>
<feature type="compositionally biased region" description="Basic and acidic residues" evidence="1">
    <location>
        <begin position="160"/>
        <end position="171"/>
    </location>
</feature>
<accession>A0ABQ5FDW2</accession>
<sequence>MALMVKFISRSGGDDAKAAIPFCLCAALRDRQKTSSNTRNKNVDTSPRTRNDRKTKQFVNQRTVTVAGNMETIGNQPDEHELKAHYMYTTKIQEVLRTTDNNSGPTYDAEPLEKVDTYDEYNVFATETQHSEQPGSINDTYMVEKVDSNINPDSSYMCDNKGKADQNAKEPKDERVLLASLIANLKLDVDENKMIQKQLKKANKTLT</sequence>
<dbReference type="Proteomes" id="UP001151760">
    <property type="component" value="Unassembled WGS sequence"/>
</dbReference>
<protein>
    <submittedName>
        <fullName evidence="2">Uncharacterized protein</fullName>
    </submittedName>
</protein>
<reference evidence="2" key="1">
    <citation type="journal article" date="2022" name="Int. J. Mol. Sci.">
        <title>Draft Genome of Tanacetum Coccineum: Genomic Comparison of Closely Related Tanacetum-Family Plants.</title>
        <authorList>
            <person name="Yamashiro T."/>
            <person name="Shiraishi A."/>
            <person name="Nakayama K."/>
            <person name="Satake H."/>
        </authorList>
    </citation>
    <scope>NUCLEOTIDE SEQUENCE</scope>
</reference>
<proteinExistence type="predicted"/>
<gene>
    <name evidence="2" type="ORF">Tco_1004460</name>
</gene>
<comment type="caution">
    <text evidence="2">The sequence shown here is derived from an EMBL/GenBank/DDBJ whole genome shotgun (WGS) entry which is preliminary data.</text>
</comment>
<evidence type="ECO:0000313" key="2">
    <source>
        <dbReference type="EMBL" id="GJT60927.1"/>
    </source>
</evidence>
<feature type="compositionally biased region" description="Polar residues" evidence="1">
    <location>
        <begin position="34"/>
        <end position="46"/>
    </location>
</feature>
<evidence type="ECO:0000256" key="1">
    <source>
        <dbReference type="SAM" id="MobiDB-lite"/>
    </source>
</evidence>